<reference evidence="1" key="1">
    <citation type="submission" date="2017-02" db="UniProtKB">
        <authorList>
            <consortium name="WormBaseParasite"/>
        </authorList>
    </citation>
    <scope>IDENTIFICATION</scope>
</reference>
<name>A0A0N4WA83_HAEPC</name>
<dbReference type="WBParaSite" id="HPLM_0000727401-mRNA-1">
    <property type="protein sequence ID" value="HPLM_0000727401-mRNA-1"/>
    <property type="gene ID" value="HPLM_0000727401"/>
</dbReference>
<accession>A0A0N4WA83</accession>
<sequence length="89" mass="8922">LPALRIMCSVVAVAEGGYNNYDGGGGGFYGGGGQPPPPQHKSKGSKALDFLGGLIGGRKEDRKGRDPMGDIIGGLIGGGGSLFVLSCML</sequence>
<proteinExistence type="predicted"/>
<protein>
    <submittedName>
        <fullName evidence="1">Glycine-rich protein</fullName>
    </submittedName>
</protein>
<dbReference type="AlphaFoldDB" id="A0A0N4WA83"/>
<evidence type="ECO:0000313" key="1">
    <source>
        <dbReference type="WBParaSite" id="HPLM_0000727401-mRNA-1"/>
    </source>
</evidence>
<organism evidence="1">
    <name type="scientific">Haemonchus placei</name>
    <name type="common">Barber's pole worm</name>
    <dbReference type="NCBI Taxonomy" id="6290"/>
    <lineage>
        <taxon>Eukaryota</taxon>
        <taxon>Metazoa</taxon>
        <taxon>Ecdysozoa</taxon>
        <taxon>Nematoda</taxon>
        <taxon>Chromadorea</taxon>
        <taxon>Rhabditida</taxon>
        <taxon>Rhabditina</taxon>
        <taxon>Rhabditomorpha</taxon>
        <taxon>Strongyloidea</taxon>
        <taxon>Trichostrongylidae</taxon>
        <taxon>Haemonchus</taxon>
    </lineage>
</organism>